<feature type="region of interest" description="Disordered" evidence="1">
    <location>
        <begin position="39"/>
        <end position="59"/>
    </location>
</feature>
<keyword evidence="4" id="KW-1185">Reference proteome</keyword>
<feature type="signal peptide" evidence="2">
    <location>
        <begin position="1"/>
        <end position="26"/>
    </location>
</feature>
<gene>
    <name evidence="3" type="ORF">FED44_22095</name>
</gene>
<evidence type="ECO:0000313" key="4">
    <source>
        <dbReference type="Proteomes" id="UP000309033"/>
    </source>
</evidence>
<dbReference type="Proteomes" id="UP000309033">
    <property type="component" value="Unassembled WGS sequence"/>
</dbReference>
<evidence type="ECO:0000313" key="3">
    <source>
        <dbReference type="EMBL" id="TLP57098.1"/>
    </source>
</evidence>
<sequence length="183" mass="19201">MSKNLVIGGLLAAVSALGPLAAPAHAATPRTATQAALTQAAPTQAAPAQTTTASATRTRSAAAPLIHWGPVRSRAGHRGYAKADVWITRFSAETFVVSGSLHDRDAHGGHCAYVRARFHYVGGGTGWALPRTTCAARSTFRLSSDGQIKRVDVKVCVVDRARRATLNCHSDAITPGIIANWPQ</sequence>
<accession>A0A5R8YUB4</accession>
<dbReference type="AlphaFoldDB" id="A0A5R8YUB4"/>
<feature type="chain" id="PRO_5024442390" evidence="2">
    <location>
        <begin position="27"/>
        <end position="183"/>
    </location>
</feature>
<organism evidence="3 4">
    <name type="scientific">Microbispora triticiradicis</name>
    <dbReference type="NCBI Taxonomy" id="2200763"/>
    <lineage>
        <taxon>Bacteria</taxon>
        <taxon>Bacillati</taxon>
        <taxon>Actinomycetota</taxon>
        <taxon>Actinomycetes</taxon>
        <taxon>Streptosporangiales</taxon>
        <taxon>Streptosporangiaceae</taxon>
        <taxon>Microbispora</taxon>
    </lineage>
</organism>
<proteinExistence type="predicted"/>
<evidence type="ECO:0000256" key="1">
    <source>
        <dbReference type="SAM" id="MobiDB-lite"/>
    </source>
</evidence>
<protein>
    <submittedName>
        <fullName evidence="3">Uncharacterized protein</fullName>
    </submittedName>
</protein>
<comment type="caution">
    <text evidence="3">The sequence shown here is derived from an EMBL/GenBank/DDBJ whole genome shotgun (WGS) entry which is preliminary data.</text>
</comment>
<reference evidence="3" key="1">
    <citation type="submission" date="2019-05" db="EMBL/GenBank/DDBJ databases">
        <title>Isolation, diversity and antifungal activity of Actinobacteria from wheat.</title>
        <authorList>
            <person name="Yu B."/>
        </authorList>
    </citation>
    <scope>NUCLEOTIDE SEQUENCE [LARGE SCALE GENOMIC DNA]</scope>
    <source>
        <strain evidence="3">NEAU-HEGS1-5</strain>
    </source>
</reference>
<evidence type="ECO:0000256" key="2">
    <source>
        <dbReference type="SAM" id="SignalP"/>
    </source>
</evidence>
<dbReference type="OrthoDB" id="3537737at2"/>
<dbReference type="EMBL" id="VANP01000008">
    <property type="protein sequence ID" value="TLP57098.1"/>
    <property type="molecule type" value="Genomic_DNA"/>
</dbReference>
<name>A0A5R8YUB4_9ACTN</name>
<keyword evidence="2" id="KW-0732">Signal</keyword>